<dbReference type="Proteomes" id="UP000594014">
    <property type="component" value="Chromosome"/>
</dbReference>
<protein>
    <submittedName>
        <fullName evidence="1">Uncharacterized protein</fullName>
    </submittedName>
</protein>
<organism evidence="1 2">
    <name type="scientific">Anoxybacterium hadale</name>
    <dbReference type="NCBI Taxonomy" id="3408580"/>
    <lineage>
        <taxon>Bacteria</taxon>
        <taxon>Bacillati</taxon>
        <taxon>Bacillota</taxon>
        <taxon>Clostridia</taxon>
        <taxon>Peptostreptococcales</taxon>
        <taxon>Anaerovoracaceae</taxon>
        <taxon>Anoxybacterium</taxon>
    </lineage>
</organism>
<sequence>MQITIYRGTHEVGGTMIELKTEHTRILLDAGYPLFYKGEVIDDKLVKLPWQELLVMGILPNVKGLYHWDKPQFDAILISHAHSDHFGLLSYVHPEIPIFLTPITEKLIEMSLVFPIEGFGSRHMNQISMYEPFCVGDFTVKPFLMDHSAYGAGAFEIKAEGKTITYTGDFRGHGRRQDYFERFLSEAAKEPDLLLIEGTTLGRTAEKELAEKQLQAQFEEILLTERGLVLCQPTSQSIDRIIGFYEAAFDAGKTFVMDIYTANLLYEIKKIDKTGGTNAIPLPGLLHPELRVFAPLMLTKKMDQILGPKYGKRFKTGRISRWMIRRKQKQIVMLVRPAMLPDLKLMGLRNGVLVYSMWQAYRNKPPQVKLENYLKSQGFSDRYLHTSGHAFKGSIKKVIKGLSPKEIVPIHTFDPEAFLEFSNVVTLREDGVPFYL</sequence>
<gene>
    <name evidence="1" type="ORF">FRZ06_17580</name>
</gene>
<name>A0ACD1AFF4_9FIRM</name>
<evidence type="ECO:0000313" key="2">
    <source>
        <dbReference type="Proteomes" id="UP000594014"/>
    </source>
</evidence>
<dbReference type="EMBL" id="CP042469">
    <property type="protein sequence ID" value="QOX65024.1"/>
    <property type="molecule type" value="Genomic_DNA"/>
</dbReference>
<accession>A0ACD1AFF4</accession>
<evidence type="ECO:0000313" key="1">
    <source>
        <dbReference type="EMBL" id="QOX65024.1"/>
    </source>
</evidence>
<proteinExistence type="predicted"/>
<reference evidence="1" key="1">
    <citation type="submission" date="2019-08" db="EMBL/GenBank/DDBJ databases">
        <title>Genome sequence of Clostridiales bacterium MT110.</title>
        <authorList>
            <person name="Cao J."/>
        </authorList>
    </citation>
    <scope>NUCLEOTIDE SEQUENCE</scope>
    <source>
        <strain evidence="1">MT110</strain>
    </source>
</reference>
<keyword evidence="2" id="KW-1185">Reference proteome</keyword>